<reference evidence="3" key="1">
    <citation type="submission" date="2017-07" db="EMBL/GenBank/DDBJ databases">
        <title>Taro Niue Genome Assembly and Annotation.</title>
        <authorList>
            <person name="Atibalentja N."/>
            <person name="Keating K."/>
            <person name="Fields C.J."/>
        </authorList>
    </citation>
    <scope>NUCLEOTIDE SEQUENCE</scope>
    <source>
        <strain evidence="3">Niue_2</strain>
        <tissue evidence="3">Leaf</tissue>
    </source>
</reference>
<feature type="non-terminal residue" evidence="3">
    <location>
        <position position="1"/>
    </location>
</feature>
<feature type="region of interest" description="Disordered" evidence="1">
    <location>
        <begin position="1"/>
        <end position="26"/>
    </location>
</feature>
<protein>
    <recommendedName>
        <fullName evidence="2">J domain-containing protein</fullName>
    </recommendedName>
</protein>
<evidence type="ECO:0000256" key="1">
    <source>
        <dbReference type="SAM" id="MobiDB-lite"/>
    </source>
</evidence>
<feature type="region of interest" description="Disordered" evidence="1">
    <location>
        <begin position="74"/>
        <end position="158"/>
    </location>
</feature>
<sequence length="241" mass="25724">LLSRSPRREIAGSSFGRGKSTGAYRRLARACHPDAAGGRREGASADEFMRVHAAYATLSEPNKRAEYDRQMVTSAAARRPPPFHYRPSSSASYYSPPAAASSSSSPSPRFPRGRGRPTSAGRLVPAHPWSSTASQDDEDTSEVGGGEPQRRKMTSAGPWWSIHRHRRSMVDLCLPSSLVHGGPSIDTAVAWSEGTVGGAFHTVTAKSSRAVGEHVAMASHVKLGGPSLFVHTYRVFTAAVG</sequence>
<name>A0A843WVE2_COLES</name>
<evidence type="ECO:0000259" key="2">
    <source>
        <dbReference type="PROSITE" id="PS50076"/>
    </source>
</evidence>
<dbReference type="PROSITE" id="PS50076">
    <property type="entry name" value="DNAJ_2"/>
    <property type="match status" value="1"/>
</dbReference>
<dbReference type="Gene3D" id="1.10.287.110">
    <property type="entry name" value="DnaJ domain"/>
    <property type="match status" value="1"/>
</dbReference>
<proteinExistence type="predicted"/>
<feature type="compositionally biased region" description="Low complexity" evidence="1">
    <location>
        <begin position="87"/>
        <end position="107"/>
    </location>
</feature>
<dbReference type="EMBL" id="NMUH01004666">
    <property type="protein sequence ID" value="MQM10418.1"/>
    <property type="molecule type" value="Genomic_DNA"/>
</dbReference>
<dbReference type="Pfam" id="PF00226">
    <property type="entry name" value="DnaJ"/>
    <property type="match status" value="1"/>
</dbReference>
<dbReference type="CDD" id="cd06257">
    <property type="entry name" value="DnaJ"/>
    <property type="match status" value="1"/>
</dbReference>
<dbReference type="InterPro" id="IPR036869">
    <property type="entry name" value="J_dom_sf"/>
</dbReference>
<dbReference type="OrthoDB" id="445556at2759"/>
<feature type="compositionally biased region" description="Basic and acidic residues" evidence="1">
    <location>
        <begin position="1"/>
        <end position="10"/>
    </location>
</feature>
<organism evidence="3 4">
    <name type="scientific">Colocasia esculenta</name>
    <name type="common">Wild taro</name>
    <name type="synonym">Arum esculentum</name>
    <dbReference type="NCBI Taxonomy" id="4460"/>
    <lineage>
        <taxon>Eukaryota</taxon>
        <taxon>Viridiplantae</taxon>
        <taxon>Streptophyta</taxon>
        <taxon>Embryophyta</taxon>
        <taxon>Tracheophyta</taxon>
        <taxon>Spermatophyta</taxon>
        <taxon>Magnoliopsida</taxon>
        <taxon>Liliopsida</taxon>
        <taxon>Araceae</taxon>
        <taxon>Aroideae</taxon>
        <taxon>Colocasieae</taxon>
        <taxon>Colocasia</taxon>
    </lineage>
</organism>
<evidence type="ECO:0000313" key="3">
    <source>
        <dbReference type="EMBL" id="MQM10418.1"/>
    </source>
</evidence>
<feature type="domain" description="J" evidence="2">
    <location>
        <begin position="1"/>
        <end position="71"/>
    </location>
</feature>
<evidence type="ECO:0000313" key="4">
    <source>
        <dbReference type="Proteomes" id="UP000652761"/>
    </source>
</evidence>
<dbReference type="InterPro" id="IPR001623">
    <property type="entry name" value="DnaJ_domain"/>
</dbReference>
<dbReference type="InterPro" id="IPR052276">
    <property type="entry name" value="Diphthamide-biosynth_chaperone"/>
</dbReference>
<keyword evidence="4" id="KW-1185">Reference proteome</keyword>
<dbReference type="SUPFAM" id="SSF46565">
    <property type="entry name" value="Chaperone J-domain"/>
    <property type="match status" value="1"/>
</dbReference>
<comment type="caution">
    <text evidence="3">The sequence shown here is derived from an EMBL/GenBank/DDBJ whole genome shotgun (WGS) entry which is preliminary data.</text>
</comment>
<dbReference type="Proteomes" id="UP000652761">
    <property type="component" value="Unassembled WGS sequence"/>
</dbReference>
<dbReference type="GO" id="GO:0005783">
    <property type="term" value="C:endoplasmic reticulum"/>
    <property type="evidence" value="ECO:0007669"/>
    <property type="project" value="UniProtKB-ARBA"/>
</dbReference>
<dbReference type="PANTHER" id="PTHR44240">
    <property type="entry name" value="DNAJ DOMAIN (PROKARYOTIC HEAT SHOCK PROTEIN)-RELATED"/>
    <property type="match status" value="1"/>
</dbReference>
<gene>
    <name evidence="3" type="ORF">Taro_043314</name>
</gene>
<dbReference type="PANTHER" id="PTHR44240:SF10">
    <property type="entry name" value="J DOMAIN-CONTAINING PROTEIN"/>
    <property type="match status" value="1"/>
</dbReference>
<accession>A0A843WVE2</accession>
<dbReference type="AlphaFoldDB" id="A0A843WVE2"/>